<feature type="domain" description="C2H2-type" evidence="3">
    <location>
        <begin position="73"/>
        <end position="100"/>
    </location>
</feature>
<dbReference type="Gene3D" id="3.30.160.60">
    <property type="entry name" value="Classic Zinc Finger"/>
    <property type="match status" value="1"/>
</dbReference>
<dbReference type="InterPro" id="IPR045320">
    <property type="entry name" value="JAGGED/SL1-like"/>
</dbReference>
<keyword evidence="1" id="KW-0862">Zinc</keyword>
<sequence>MLTLSSCWSSQITYKSILPSRHRQASTPRPEGSPLDLNHLPEDYTRDGKQVYEDTSTSGQKKKKNKDESGKVYECRFCSLKFCKSQALGGHMNRHRQERETETLNKARQLVYSSDNPPLPVPHHHPHTHLGSYVSPGAMYHQQPPTPPPPPQLYSTRPIMYSGGGGGSSTSLQPPHQFHHHQPCLYTTTPPQQRMVQSGDYYMAHGHALTGSSSTNYTCIGAPVGIPGIAGRPGARNSLDQEDRVTRPY</sequence>
<evidence type="ECO:0000259" key="3">
    <source>
        <dbReference type="PROSITE" id="PS50157"/>
    </source>
</evidence>
<feature type="compositionally biased region" description="Basic and acidic residues" evidence="2">
    <location>
        <begin position="239"/>
        <end position="249"/>
    </location>
</feature>
<evidence type="ECO:0000313" key="5">
    <source>
        <dbReference type="RefSeq" id="XP_056694128.1"/>
    </source>
</evidence>
<feature type="region of interest" description="Disordered" evidence="2">
    <location>
        <begin position="230"/>
        <end position="249"/>
    </location>
</feature>
<evidence type="ECO:0000256" key="2">
    <source>
        <dbReference type="SAM" id="MobiDB-lite"/>
    </source>
</evidence>
<dbReference type="RefSeq" id="XP_056694128.1">
    <property type="nucleotide sequence ID" value="XM_056838150.1"/>
</dbReference>
<protein>
    <submittedName>
        <fullName evidence="5">Zinc finger protein JAGGED isoform X1</fullName>
    </submittedName>
</protein>
<evidence type="ECO:0000313" key="4">
    <source>
        <dbReference type="Proteomes" id="UP000813463"/>
    </source>
</evidence>
<dbReference type="PROSITE" id="PS00028">
    <property type="entry name" value="ZINC_FINGER_C2H2_1"/>
    <property type="match status" value="1"/>
</dbReference>
<keyword evidence="1" id="KW-0479">Metal-binding</keyword>
<dbReference type="Proteomes" id="UP000813463">
    <property type="component" value="Chromosome 3"/>
</dbReference>
<evidence type="ECO:0000256" key="1">
    <source>
        <dbReference type="PROSITE-ProRule" id="PRU00042"/>
    </source>
</evidence>
<gene>
    <name evidence="5" type="primary">LOC110798319</name>
</gene>
<organism evidence="4 5">
    <name type="scientific">Spinacia oleracea</name>
    <name type="common">Spinach</name>
    <dbReference type="NCBI Taxonomy" id="3562"/>
    <lineage>
        <taxon>Eukaryota</taxon>
        <taxon>Viridiplantae</taxon>
        <taxon>Streptophyta</taxon>
        <taxon>Embryophyta</taxon>
        <taxon>Tracheophyta</taxon>
        <taxon>Spermatophyta</taxon>
        <taxon>Magnoliopsida</taxon>
        <taxon>eudicotyledons</taxon>
        <taxon>Gunneridae</taxon>
        <taxon>Pentapetalae</taxon>
        <taxon>Caryophyllales</taxon>
        <taxon>Chenopodiaceae</taxon>
        <taxon>Chenopodioideae</taxon>
        <taxon>Anserineae</taxon>
        <taxon>Spinacia</taxon>
    </lineage>
</organism>
<dbReference type="SUPFAM" id="SSF57667">
    <property type="entry name" value="beta-beta-alpha zinc fingers"/>
    <property type="match status" value="1"/>
</dbReference>
<dbReference type="PROSITE" id="PS50157">
    <property type="entry name" value="ZINC_FINGER_C2H2_2"/>
    <property type="match status" value="1"/>
</dbReference>
<dbReference type="PANTHER" id="PTHR45730">
    <property type="entry name" value="ZINC FINGER PROTEIN JAGGED"/>
    <property type="match status" value="1"/>
</dbReference>
<reference evidence="4" key="1">
    <citation type="journal article" date="2021" name="Nat. Commun.">
        <title>Genomic analyses provide insights into spinach domestication and the genetic basis of agronomic traits.</title>
        <authorList>
            <person name="Cai X."/>
            <person name="Sun X."/>
            <person name="Xu C."/>
            <person name="Sun H."/>
            <person name="Wang X."/>
            <person name="Ge C."/>
            <person name="Zhang Z."/>
            <person name="Wang Q."/>
            <person name="Fei Z."/>
            <person name="Jiao C."/>
            <person name="Wang Q."/>
        </authorList>
    </citation>
    <scope>NUCLEOTIDE SEQUENCE [LARGE SCALE GENOMIC DNA]</scope>
    <source>
        <strain evidence="4">cv. Varoflay</strain>
    </source>
</reference>
<name>A0ABM3REW3_SPIOL</name>
<feature type="compositionally biased region" description="Basic and acidic residues" evidence="2">
    <location>
        <begin position="39"/>
        <end position="52"/>
    </location>
</feature>
<proteinExistence type="predicted"/>
<feature type="region of interest" description="Disordered" evidence="2">
    <location>
        <begin position="19"/>
        <end position="68"/>
    </location>
</feature>
<dbReference type="InterPro" id="IPR013087">
    <property type="entry name" value="Znf_C2H2_type"/>
</dbReference>
<accession>A0ABM3REW3</accession>
<dbReference type="PANTHER" id="PTHR45730:SF32">
    <property type="entry name" value="ZINC FINGER PROTEIN JAGGED"/>
    <property type="match status" value="1"/>
</dbReference>
<keyword evidence="4" id="KW-1185">Reference proteome</keyword>
<reference evidence="5" key="2">
    <citation type="submission" date="2025-08" db="UniProtKB">
        <authorList>
            <consortium name="RefSeq"/>
        </authorList>
    </citation>
    <scope>IDENTIFICATION</scope>
    <source>
        <tissue evidence="5">Leaf</tissue>
    </source>
</reference>
<dbReference type="GeneID" id="110798319"/>
<keyword evidence="1" id="KW-0863">Zinc-finger</keyword>
<dbReference type="InterPro" id="IPR036236">
    <property type="entry name" value="Znf_C2H2_sf"/>
</dbReference>